<dbReference type="InterPro" id="IPR027417">
    <property type="entry name" value="P-loop_NTPase"/>
</dbReference>
<evidence type="ECO:0000313" key="6">
    <source>
        <dbReference type="EMBL" id="CAK9041869.1"/>
    </source>
</evidence>
<dbReference type="PANTHER" id="PTHR33375">
    <property type="entry name" value="CHROMOSOME-PARTITIONING PROTEIN PARB-RELATED"/>
    <property type="match status" value="1"/>
</dbReference>
<dbReference type="Pfam" id="PF13614">
    <property type="entry name" value="AAA_31"/>
    <property type="match status" value="1"/>
</dbReference>
<dbReference type="EMBL" id="CAXAMM010017779">
    <property type="protein sequence ID" value="CAK9041869.1"/>
    <property type="molecule type" value="Genomic_DNA"/>
</dbReference>
<evidence type="ECO:0000256" key="1">
    <source>
        <dbReference type="ARBA" id="ARBA00022829"/>
    </source>
</evidence>
<dbReference type="NCBIfam" id="TIGR00180">
    <property type="entry name" value="parB_part"/>
    <property type="match status" value="1"/>
</dbReference>
<gene>
    <name evidence="5" type="ORF">SCF082_LOCUS23018</name>
    <name evidence="6" type="ORF">SCF082_LOCUS24128</name>
</gene>
<dbReference type="Proteomes" id="UP001642464">
    <property type="component" value="Unassembled WGS sequence"/>
</dbReference>
<keyword evidence="7" id="KW-1185">Reference proteome</keyword>
<dbReference type="Gene3D" id="3.40.50.300">
    <property type="entry name" value="P-loop containing nucleotide triphosphate hydrolases"/>
    <property type="match status" value="1"/>
</dbReference>
<reference evidence="5 7" key="1">
    <citation type="submission" date="2024-02" db="EMBL/GenBank/DDBJ databases">
        <authorList>
            <person name="Chen Y."/>
            <person name="Shah S."/>
            <person name="Dougan E. K."/>
            <person name="Thang M."/>
            <person name="Chan C."/>
        </authorList>
    </citation>
    <scope>NUCLEOTIDE SEQUENCE [LARGE SCALE GENOMIC DNA]</scope>
</reference>
<dbReference type="InterPro" id="IPR036086">
    <property type="entry name" value="ParB/Sulfiredoxin_sf"/>
</dbReference>
<evidence type="ECO:0000256" key="2">
    <source>
        <dbReference type="ARBA" id="ARBA00023125"/>
    </source>
</evidence>
<sequence length="716" mass="77605">MMTPEEFALSADVSRETMDRLKAMDAVLMDWSSRHNMIARSTAEERWRRHYLDSAQLVPLFPAGVKSIVDLGSGAGFPGLVIAAMLAEKDVCVTLIESRGKKAAFLRAASEAMGLSTLKVIPARIESVKLPKPPDLVTARALARLDKLLAYGAGIQGQNTRYFLLKGQDVGLELTENSPASSSPRILAIANQKGGVGKTTTAINLSTALAAVGEKVLLIDLDPQGNASTGLGVSAASRGVTTYDVLSGDYRLEAAIAETDIPGLRLAPAGVDLAGAEIELIEAERRHFRLADAIEEYGETQTGGEISYILIDCPPSLSLLTINALAASDAVIIPLQCEFFALEGLSQIMRTIETVRTRINPSIELQGVVLTMHDRRNNLTNQVEEDVREHLKDKVYRTVIPRNVRISEAPSHGKPALLYDLKCPGSQAYIQLASEVIQRERARPRPKRELPIEYLKPNADQPRRVFDAAAIEELSGSIKAKGLLQPILVRPLGGDVYEIVAGERRWRAAQKAKLHNVPVVIRELTDEEAAEIALIENVQRVDLNPVEEAEAYQRLTDAFGRTQDEIAKTVGKSRSHVANVMRLLNLPPKALSGLATGKITAGHARALLGASAPDIAYQFVVDRGMSVRQTEAYVKEAEAQLRAPDAAKVGKKQTKSKASGSTKDADTRALERDLSAVLGLDVEIEHSKKGAGSITIDYLTLDQLDDLCRRLMGAGV</sequence>
<dbReference type="SUPFAM" id="SSF110849">
    <property type="entry name" value="ParB/Sulfiredoxin"/>
    <property type="match status" value="1"/>
</dbReference>
<dbReference type="CDD" id="cd16393">
    <property type="entry name" value="SPO0J_N"/>
    <property type="match status" value="1"/>
</dbReference>
<dbReference type="SMART" id="SM00470">
    <property type="entry name" value="ParB"/>
    <property type="match status" value="1"/>
</dbReference>
<dbReference type="Gene3D" id="3.40.50.150">
    <property type="entry name" value="Vaccinia Virus protein VP39"/>
    <property type="match status" value="1"/>
</dbReference>
<dbReference type="SUPFAM" id="SSF52540">
    <property type="entry name" value="P-loop containing nucleoside triphosphate hydrolases"/>
    <property type="match status" value="1"/>
</dbReference>
<dbReference type="HAMAP" id="MF_00074">
    <property type="entry name" value="16SrRNA_methyltr_G"/>
    <property type="match status" value="1"/>
</dbReference>
<feature type="region of interest" description="Disordered" evidence="3">
    <location>
        <begin position="644"/>
        <end position="666"/>
    </location>
</feature>
<name>A0ABP0LJI4_9DINO</name>
<dbReference type="InterPro" id="IPR029063">
    <property type="entry name" value="SAM-dependent_MTases_sf"/>
</dbReference>
<dbReference type="Gene3D" id="3.90.1530.30">
    <property type="match status" value="1"/>
</dbReference>
<dbReference type="InterPro" id="IPR003682">
    <property type="entry name" value="rRNA_ssu_MeTfrase_G"/>
</dbReference>
<accession>A0ABP0LJI4</accession>
<dbReference type="InterPro" id="IPR004437">
    <property type="entry name" value="ParB/RepB/Spo0J"/>
</dbReference>
<evidence type="ECO:0000313" key="5">
    <source>
        <dbReference type="EMBL" id="CAK9039360.1"/>
    </source>
</evidence>
<keyword evidence="2" id="KW-0238">DNA-binding</keyword>
<evidence type="ECO:0000313" key="7">
    <source>
        <dbReference type="Proteomes" id="UP001642464"/>
    </source>
</evidence>
<dbReference type="Pfam" id="PF02527">
    <property type="entry name" value="GidB"/>
    <property type="match status" value="1"/>
</dbReference>
<evidence type="ECO:0000259" key="4">
    <source>
        <dbReference type="SMART" id="SM00470"/>
    </source>
</evidence>
<dbReference type="Pfam" id="PF02195">
    <property type="entry name" value="ParB_N"/>
    <property type="match status" value="1"/>
</dbReference>
<dbReference type="InterPro" id="IPR003115">
    <property type="entry name" value="ParB_N"/>
</dbReference>
<dbReference type="NCBIfam" id="TIGR00138">
    <property type="entry name" value="rsmG_gidB"/>
    <property type="match status" value="1"/>
</dbReference>
<protein>
    <submittedName>
        <fullName evidence="5">Chromosome partitioning protein ParA</fullName>
    </submittedName>
</protein>
<dbReference type="CDD" id="cd02042">
    <property type="entry name" value="ParAB_family"/>
    <property type="match status" value="1"/>
</dbReference>
<dbReference type="InterPro" id="IPR050336">
    <property type="entry name" value="Chromosome_partition/occlusion"/>
</dbReference>
<proteinExistence type="inferred from homology"/>
<dbReference type="InterPro" id="IPR025669">
    <property type="entry name" value="AAA_dom"/>
</dbReference>
<dbReference type="InterPro" id="IPR041468">
    <property type="entry name" value="HTH_ParB/Spo0J"/>
</dbReference>
<dbReference type="Pfam" id="PF17762">
    <property type="entry name" value="HTH_ParB"/>
    <property type="match status" value="1"/>
</dbReference>
<comment type="caution">
    <text evidence="5">The sequence shown here is derived from an EMBL/GenBank/DDBJ whole genome shotgun (WGS) entry which is preliminary data.</text>
</comment>
<dbReference type="Gene3D" id="1.10.10.2830">
    <property type="match status" value="1"/>
</dbReference>
<organism evidence="5 7">
    <name type="scientific">Durusdinium trenchii</name>
    <dbReference type="NCBI Taxonomy" id="1381693"/>
    <lineage>
        <taxon>Eukaryota</taxon>
        <taxon>Sar</taxon>
        <taxon>Alveolata</taxon>
        <taxon>Dinophyceae</taxon>
        <taxon>Suessiales</taxon>
        <taxon>Symbiodiniaceae</taxon>
        <taxon>Durusdinium</taxon>
    </lineage>
</organism>
<dbReference type="InterPro" id="IPR057240">
    <property type="entry name" value="ParB_dimer_C"/>
</dbReference>
<keyword evidence="1" id="KW-0159">Chromosome partition</keyword>
<feature type="domain" description="ParB-like N-terminal" evidence="4">
    <location>
        <begin position="448"/>
        <end position="538"/>
    </location>
</feature>
<dbReference type="EMBL" id="CAXAMM010016668">
    <property type="protein sequence ID" value="CAK9039360.1"/>
    <property type="molecule type" value="Genomic_DNA"/>
</dbReference>
<dbReference type="PANTHER" id="PTHR33375:SF1">
    <property type="entry name" value="CHROMOSOME-PARTITIONING PROTEIN PARB-RELATED"/>
    <property type="match status" value="1"/>
</dbReference>
<dbReference type="SUPFAM" id="SSF53335">
    <property type="entry name" value="S-adenosyl-L-methionine-dependent methyltransferases"/>
    <property type="match status" value="1"/>
</dbReference>
<dbReference type="Pfam" id="PF23552">
    <property type="entry name" value="ParB_C"/>
    <property type="match status" value="1"/>
</dbReference>
<evidence type="ECO:0000256" key="3">
    <source>
        <dbReference type="SAM" id="MobiDB-lite"/>
    </source>
</evidence>